<comment type="function">
    <text evidence="7">Subunit of the V1 complex of vacuolar(H+)-ATPase (V-ATPase), a multisubunit enzyme composed of a peripheral complex (V1) that hydrolyzes ATP and a membrane integral complex (V0) that translocates protons. V-ATPase is responsible for acidifying and maintaining the pH of intracellular compartments and in some cell types, is targeted to the plasma membrane, where it is responsible for acidifying the extracellular environment.</text>
</comment>
<dbReference type="GO" id="GO:0046961">
    <property type="term" value="F:proton-transporting ATPase activity, rotational mechanism"/>
    <property type="evidence" value="ECO:0007669"/>
    <property type="project" value="InterPro"/>
</dbReference>
<feature type="compositionally biased region" description="Polar residues" evidence="8">
    <location>
        <begin position="58"/>
        <end position="69"/>
    </location>
</feature>
<sequence>MDPTRGQGGIQMLLTAEQEAQQIVTEARNLKMARLRQAKDEAEKEVATYRTNLETDYRNQISQTSGDSDSTMKRLDKETEEKIENLKKAANKVSPHIVSMLTKHITSVNNNV</sequence>
<evidence type="ECO:0000256" key="8">
    <source>
        <dbReference type="SAM" id="MobiDB-lite"/>
    </source>
</evidence>
<organism evidence="9 10">
    <name type="scientific">Lithospermum erythrorhizon</name>
    <name type="common">Purple gromwell</name>
    <name type="synonym">Lithospermum officinale var. erythrorhizon</name>
    <dbReference type="NCBI Taxonomy" id="34254"/>
    <lineage>
        <taxon>Eukaryota</taxon>
        <taxon>Viridiplantae</taxon>
        <taxon>Streptophyta</taxon>
        <taxon>Embryophyta</taxon>
        <taxon>Tracheophyta</taxon>
        <taxon>Spermatophyta</taxon>
        <taxon>Magnoliopsida</taxon>
        <taxon>eudicotyledons</taxon>
        <taxon>Gunneridae</taxon>
        <taxon>Pentapetalae</taxon>
        <taxon>asterids</taxon>
        <taxon>lamiids</taxon>
        <taxon>Boraginales</taxon>
        <taxon>Boraginaceae</taxon>
        <taxon>Boraginoideae</taxon>
        <taxon>Lithospermeae</taxon>
        <taxon>Lithospermum</taxon>
    </lineage>
</organism>
<evidence type="ECO:0000256" key="4">
    <source>
        <dbReference type="ARBA" id="ARBA00022448"/>
    </source>
</evidence>
<comment type="subunit">
    <text evidence="3">V-ATPase is a heteromultimeric enzyme composed of a peripheral catalytic V1 complex (components A to H) attached to an integral membrane V0 proton pore complex (components: a, c, c', c'' and d).</text>
</comment>
<comment type="subunit">
    <text evidence="7">V-ATPase is a heteromultimeric enzyme made up of two complexes: the ATP-hydrolytic V1 complex and the proton translocation V0 complex.</text>
</comment>
<dbReference type="EMBL" id="BAABME010009939">
    <property type="protein sequence ID" value="GAA0176091.1"/>
    <property type="molecule type" value="Genomic_DNA"/>
</dbReference>
<name>A0AAV3RLG8_LITER</name>
<evidence type="ECO:0000256" key="7">
    <source>
        <dbReference type="RuleBase" id="RU364019"/>
    </source>
</evidence>
<dbReference type="GO" id="GO:0000221">
    <property type="term" value="C:vacuolar proton-transporting V-type ATPase, V1 domain"/>
    <property type="evidence" value="ECO:0007669"/>
    <property type="project" value="TreeGrafter"/>
</dbReference>
<dbReference type="Gene3D" id="1.20.5.2950">
    <property type="match status" value="1"/>
</dbReference>
<keyword evidence="5 7" id="KW-0375">Hydrogen ion transport</keyword>
<evidence type="ECO:0000256" key="2">
    <source>
        <dbReference type="ARBA" id="ARBA00010066"/>
    </source>
</evidence>
<reference evidence="9 10" key="1">
    <citation type="submission" date="2024-01" db="EMBL/GenBank/DDBJ databases">
        <title>The complete chloroplast genome sequence of Lithospermum erythrorhizon: insights into the phylogenetic relationship among Boraginaceae species and the maternal lineages of purple gromwells.</title>
        <authorList>
            <person name="Okada T."/>
            <person name="Watanabe K."/>
        </authorList>
    </citation>
    <scope>NUCLEOTIDE SEQUENCE [LARGE SCALE GENOMIC DNA]</scope>
</reference>
<dbReference type="FunFam" id="1.20.5.2950:FF:000001">
    <property type="entry name" value="V-type proton ATPase subunit G"/>
    <property type="match status" value="1"/>
</dbReference>
<keyword evidence="6 7" id="KW-0406">Ion transport</keyword>
<evidence type="ECO:0000256" key="3">
    <source>
        <dbReference type="ARBA" id="ARBA00011196"/>
    </source>
</evidence>
<evidence type="ECO:0000256" key="1">
    <source>
        <dbReference type="ARBA" id="ARBA00003847"/>
    </source>
</evidence>
<gene>
    <name evidence="9" type="ORF">LIER_29147</name>
</gene>
<dbReference type="Pfam" id="PF03179">
    <property type="entry name" value="V-ATPase_G"/>
    <property type="match status" value="1"/>
</dbReference>
<dbReference type="InterPro" id="IPR005124">
    <property type="entry name" value="V-ATPase_G"/>
</dbReference>
<keyword evidence="10" id="KW-1185">Reference proteome</keyword>
<accession>A0AAV3RLG8</accession>
<evidence type="ECO:0000256" key="6">
    <source>
        <dbReference type="ARBA" id="ARBA00023065"/>
    </source>
</evidence>
<comment type="similarity">
    <text evidence="2 7">Belongs to the V-ATPase G subunit family.</text>
</comment>
<evidence type="ECO:0000313" key="9">
    <source>
        <dbReference type="EMBL" id="GAA0176091.1"/>
    </source>
</evidence>
<evidence type="ECO:0000256" key="5">
    <source>
        <dbReference type="ARBA" id="ARBA00022781"/>
    </source>
</evidence>
<evidence type="ECO:0000313" key="10">
    <source>
        <dbReference type="Proteomes" id="UP001454036"/>
    </source>
</evidence>
<proteinExistence type="inferred from homology"/>
<feature type="region of interest" description="Disordered" evidence="8">
    <location>
        <begin position="57"/>
        <end position="76"/>
    </location>
</feature>
<comment type="caution">
    <text evidence="9">The sequence shown here is derived from an EMBL/GenBank/DDBJ whole genome shotgun (WGS) entry which is preliminary data.</text>
</comment>
<dbReference type="NCBIfam" id="TIGR01147">
    <property type="entry name" value="V_ATP_synt_G"/>
    <property type="match status" value="1"/>
</dbReference>
<comment type="function">
    <text evidence="1">Catalytic subunit of the peripheral V1 complex of vacuolar ATPase (V-ATPase). V-ATPase is responsible for acidifying a variety of intracellular compartments in eukaryotic cells.</text>
</comment>
<protein>
    <recommendedName>
        <fullName evidence="7">V-type proton ATPase subunit G</fullName>
    </recommendedName>
</protein>
<keyword evidence="4 7" id="KW-0813">Transport</keyword>
<dbReference type="AlphaFoldDB" id="A0AAV3RLG8"/>
<dbReference type="GO" id="GO:0016887">
    <property type="term" value="F:ATP hydrolysis activity"/>
    <property type="evidence" value="ECO:0007669"/>
    <property type="project" value="TreeGrafter"/>
</dbReference>
<dbReference type="PANTHER" id="PTHR12713">
    <property type="entry name" value="VACUOLAR ATP SYNTHASE SUBUNIT G"/>
    <property type="match status" value="1"/>
</dbReference>
<dbReference type="PANTHER" id="PTHR12713:SF27">
    <property type="entry name" value="V-TYPE PROTON ATPASE SUBUNIT G3"/>
    <property type="match status" value="1"/>
</dbReference>
<dbReference type="Proteomes" id="UP001454036">
    <property type="component" value="Unassembled WGS sequence"/>
</dbReference>